<dbReference type="EMBL" id="JBEDUW010000001">
    <property type="protein sequence ID" value="KAK9949025.1"/>
    <property type="molecule type" value="Genomic_DNA"/>
</dbReference>
<name>A0AAW1YK47_RUBAR</name>
<proteinExistence type="predicted"/>
<dbReference type="InterPro" id="IPR001611">
    <property type="entry name" value="Leu-rich_rpt"/>
</dbReference>
<dbReference type="Proteomes" id="UP001457282">
    <property type="component" value="Unassembled WGS sequence"/>
</dbReference>
<keyword evidence="2" id="KW-1185">Reference proteome</keyword>
<evidence type="ECO:0008006" key="3">
    <source>
        <dbReference type="Google" id="ProtNLM"/>
    </source>
</evidence>
<accession>A0AAW1YK47</accession>
<dbReference type="InterPro" id="IPR032675">
    <property type="entry name" value="LRR_dom_sf"/>
</dbReference>
<dbReference type="AlphaFoldDB" id="A0AAW1YK47"/>
<organism evidence="1 2">
    <name type="scientific">Rubus argutus</name>
    <name type="common">Southern blackberry</name>
    <dbReference type="NCBI Taxonomy" id="59490"/>
    <lineage>
        <taxon>Eukaryota</taxon>
        <taxon>Viridiplantae</taxon>
        <taxon>Streptophyta</taxon>
        <taxon>Embryophyta</taxon>
        <taxon>Tracheophyta</taxon>
        <taxon>Spermatophyta</taxon>
        <taxon>Magnoliopsida</taxon>
        <taxon>eudicotyledons</taxon>
        <taxon>Gunneridae</taxon>
        <taxon>Pentapetalae</taxon>
        <taxon>rosids</taxon>
        <taxon>fabids</taxon>
        <taxon>Rosales</taxon>
        <taxon>Rosaceae</taxon>
        <taxon>Rosoideae</taxon>
        <taxon>Rosoideae incertae sedis</taxon>
        <taxon>Rubus</taxon>
    </lineage>
</organism>
<dbReference type="InterPro" id="IPR006553">
    <property type="entry name" value="Leu-rich_rpt_Cys-con_subtyp"/>
</dbReference>
<dbReference type="Pfam" id="PF13516">
    <property type="entry name" value="LRR_6"/>
    <property type="match status" value="1"/>
</dbReference>
<sequence length="132" mass="13958">METNRIGDEGLIAIATDCPNIQELVLIGVNPTSLSLTAIASNCKRLERLALCGSGTIGDTEFACIAAKCVALKKLCIKGCPISNVGLETLAWGCPNLAKIKVKKCKGVSGRSFVPCTFRRWSVSENSSNGNL</sequence>
<evidence type="ECO:0000313" key="1">
    <source>
        <dbReference type="EMBL" id="KAK9949025.1"/>
    </source>
</evidence>
<dbReference type="Gene3D" id="3.80.10.10">
    <property type="entry name" value="Ribonuclease Inhibitor"/>
    <property type="match status" value="1"/>
</dbReference>
<dbReference type="GO" id="GO:0031146">
    <property type="term" value="P:SCF-dependent proteasomal ubiquitin-dependent protein catabolic process"/>
    <property type="evidence" value="ECO:0007669"/>
    <property type="project" value="TreeGrafter"/>
</dbReference>
<dbReference type="SUPFAM" id="SSF52047">
    <property type="entry name" value="RNI-like"/>
    <property type="match status" value="1"/>
</dbReference>
<reference evidence="1 2" key="1">
    <citation type="journal article" date="2023" name="G3 (Bethesda)">
        <title>A chromosome-length genome assembly and annotation of blackberry (Rubus argutus, cv. 'Hillquist').</title>
        <authorList>
            <person name="Bruna T."/>
            <person name="Aryal R."/>
            <person name="Dudchenko O."/>
            <person name="Sargent D.J."/>
            <person name="Mead D."/>
            <person name="Buti M."/>
            <person name="Cavallini A."/>
            <person name="Hytonen T."/>
            <person name="Andres J."/>
            <person name="Pham M."/>
            <person name="Weisz D."/>
            <person name="Mascagni F."/>
            <person name="Usai G."/>
            <person name="Natali L."/>
            <person name="Bassil N."/>
            <person name="Fernandez G.E."/>
            <person name="Lomsadze A."/>
            <person name="Armour M."/>
            <person name="Olukolu B."/>
            <person name="Poorten T."/>
            <person name="Britton C."/>
            <person name="Davik J."/>
            <person name="Ashrafi H."/>
            <person name="Aiden E.L."/>
            <person name="Borodovsky M."/>
            <person name="Worthington M."/>
        </authorList>
    </citation>
    <scope>NUCLEOTIDE SEQUENCE [LARGE SCALE GENOMIC DNA]</scope>
    <source>
        <strain evidence="1">PI 553951</strain>
    </source>
</reference>
<comment type="caution">
    <text evidence="1">The sequence shown here is derived from an EMBL/GenBank/DDBJ whole genome shotgun (WGS) entry which is preliminary data.</text>
</comment>
<evidence type="ECO:0000313" key="2">
    <source>
        <dbReference type="Proteomes" id="UP001457282"/>
    </source>
</evidence>
<dbReference type="PANTHER" id="PTHR13318">
    <property type="entry name" value="PARTNER OF PAIRED, ISOFORM B-RELATED"/>
    <property type="match status" value="1"/>
</dbReference>
<dbReference type="PANTHER" id="PTHR13318:SF133">
    <property type="entry name" value="F-BOX PROTEIN SKIP2"/>
    <property type="match status" value="1"/>
</dbReference>
<dbReference type="SMART" id="SM00367">
    <property type="entry name" value="LRR_CC"/>
    <property type="match status" value="4"/>
</dbReference>
<gene>
    <name evidence="1" type="ORF">M0R45_004573</name>
</gene>
<dbReference type="GO" id="GO:0019005">
    <property type="term" value="C:SCF ubiquitin ligase complex"/>
    <property type="evidence" value="ECO:0007669"/>
    <property type="project" value="TreeGrafter"/>
</dbReference>
<protein>
    <recommendedName>
        <fullName evidence="3">F-box protein</fullName>
    </recommendedName>
</protein>